<sequence>MDTPTFPPPKDAVEQEVLDRLVSIRDKLQLLKQDRKTRGVISEPFKATYDILVRIRNDLETLSITSKWSLREADLYDFQRQLDKIDESRVNGNWKDEDGKEAELYIQRTLLYLVRRSYGYIYFLMISSNPVSEALQPTFNQLQTLKKCLIEVRNNGGVSTVRELYPYSLKLNSIDNLRVDGKFMFNGDIPEGQGSVNELLAECFEINYELRVAAEAAAEAVDVDDDEDETPVTGDVDAEASTEALAKALEDSKLENKSEGQVTA</sequence>
<dbReference type="GO" id="GO:0005737">
    <property type="term" value="C:cytoplasm"/>
    <property type="evidence" value="ECO:0007669"/>
    <property type="project" value="TreeGrafter"/>
</dbReference>
<dbReference type="AlphaFoldDB" id="A0A0G4LU92"/>
<proteinExistence type="predicted"/>
<organism evidence="2 3">
    <name type="scientific">Verticillium longisporum</name>
    <name type="common">Verticillium dahliae var. longisporum</name>
    <dbReference type="NCBI Taxonomy" id="100787"/>
    <lineage>
        <taxon>Eukaryota</taxon>
        <taxon>Fungi</taxon>
        <taxon>Dikarya</taxon>
        <taxon>Ascomycota</taxon>
        <taxon>Pezizomycotina</taxon>
        <taxon>Sordariomycetes</taxon>
        <taxon>Hypocreomycetidae</taxon>
        <taxon>Glomerellales</taxon>
        <taxon>Plectosphaerellaceae</taxon>
        <taxon>Verticillium</taxon>
    </lineage>
</organism>
<dbReference type="EMBL" id="CVQI01017446">
    <property type="protein sequence ID" value="CRK25160.1"/>
    <property type="molecule type" value="Genomic_DNA"/>
</dbReference>
<dbReference type="PANTHER" id="PTHR28086:SF1">
    <property type="entry name" value="CU(2+) SUPPRESSING AND BLEOMYCIN SENSITIVE PROTEIN 1"/>
    <property type="match status" value="1"/>
</dbReference>
<feature type="compositionally biased region" description="Acidic residues" evidence="1">
    <location>
        <begin position="221"/>
        <end position="240"/>
    </location>
</feature>
<dbReference type="Proteomes" id="UP000045706">
    <property type="component" value="Unassembled WGS sequence"/>
</dbReference>
<reference evidence="3" key="1">
    <citation type="submission" date="2015-05" db="EMBL/GenBank/DDBJ databases">
        <authorList>
            <person name="Fogelqvist Johan"/>
        </authorList>
    </citation>
    <scope>NUCLEOTIDE SEQUENCE [LARGE SCALE GENOMIC DNA]</scope>
</reference>
<name>A0A0G4LU92_VERLO</name>
<evidence type="ECO:0000256" key="1">
    <source>
        <dbReference type="SAM" id="MobiDB-lite"/>
    </source>
</evidence>
<evidence type="ECO:0000313" key="3">
    <source>
        <dbReference type="Proteomes" id="UP000045706"/>
    </source>
</evidence>
<gene>
    <name evidence="2" type="ORF">BN1723_013518</name>
</gene>
<feature type="compositionally biased region" description="Basic and acidic residues" evidence="1">
    <location>
        <begin position="248"/>
        <end position="258"/>
    </location>
</feature>
<dbReference type="PANTHER" id="PTHR28086">
    <property type="entry name" value="UPF0662 PROTEIN YPL260W"/>
    <property type="match status" value="1"/>
</dbReference>
<dbReference type="GO" id="GO:0005634">
    <property type="term" value="C:nucleus"/>
    <property type="evidence" value="ECO:0007669"/>
    <property type="project" value="TreeGrafter"/>
</dbReference>
<accession>A0A0G4LU92</accession>
<dbReference type="InterPro" id="IPR018810">
    <property type="entry name" value="UPF0662"/>
</dbReference>
<feature type="region of interest" description="Disordered" evidence="1">
    <location>
        <begin position="219"/>
        <end position="264"/>
    </location>
</feature>
<evidence type="ECO:0000313" key="2">
    <source>
        <dbReference type="EMBL" id="CRK25160.1"/>
    </source>
</evidence>
<dbReference type="Pfam" id="PF10303">
    <property type="entry name" value="DUF2408"/>
    <property type="match status" value="2"/>
</dbReference>
<protein>
    <submittedName>
        <fullName evidence="2">Uncharacterized protein</fullName>
    </submittedName>
</protein>